<keyword evidence="4 5" id="KW-0653">Protein transport</keyword>
<evidence type="ECO:0000313" key="9">
    <source>
        <dbReference type="Proteomes" id="UP000087766"/>
    </source>
</evidence>
<feature type="compositionally biased region" description="Basic and acidic residues" evidence="7">
    <location>
        <begin position="40"/>
        <end position="53"/>
    </location>
</feature>
<dbReference type="OrthoDB" id="29145at2759"/>
<comment type="similarity">
    <text evidence="1 5">Belongs to the importin alpha family.</text>
</comment>
<dbReference type="PIRSF" id="PIRSF005673">
    <property type="entry name" value="Importin_alpha"/>
    <property type="match status" value="1"/>
</dbReference>
<dbReference type="GeneID" id="106756997"/>
<sequence length="508" mass="56052">MSLRSGSGSAMGSGSGTATGSHSPTGVGSPARKKTYKNIPDGDKGKKKREDEITGIRKVKREEYLLKKRREAHTTQSRDKFLEDIPENAQKLWSENTDEELAATMNFGSLLELENPPIEEIVTAGVVPRFVEFLSREDTPRLQLESICVLTNLASGASQFTAVLVEHDVIPPLVNLLSCTDDDIREQTVGALGNIAGDSVNNRDLILIHGALLPLLSQLEPDSRLSMLRQASWCLSNLLRGKPSVDLEEVRPALPVLQLLVHFDDEEVVKNTCWALCYIVEGPYNSVQAVLELGVCPKLVELLHHPSGKVTLPALQALGNIAAGDDVQTQVVLDSRVLPSLHQLLMKEYKRRIFREICWVITNISGGTPSQIQAVVDANVVPFLVELLYIADFEVKKSAAWVIGNVSGKGTKENVRYLADQGCIKGLCELLPSPDLKLVLMCLEALENFLKMGKDDQSEDNVFVAKVKECEGVYEKIHNVLASGNRDITKVAWRLCERIWNENEPDSD</sequence>
<proteinExistence type="inferred from homology"/>
<dbReference type="InterPro" id="IPR011989">
    <property type="entry name" value="ARM-like"/>
</dbReference>
<dbReference type="InterPro" id="IPR002652">
    <property type="entry name" value="Importin-a_IBB"/>
</dbReference>
<evidence type="ECO:0000313" key="10">
    <source>
        <dbReference type="RefSeq" id="XP_022634752.1"/>
    </source>
</evidence>
<dbReference type="InterPro" id="IPR016024">
    <property type="entry name" value="ARM-type_fold"/>
</dbReference>
<evidence type="ECO:0000256" key="1">
    <source>
        <dbReference type="ARBA" id="ARBA00010394"/>
    </source>
</evidence>
<dbReference type="AlphaFoldDB" id="A0A3Q0EX91"/>
<dbReference type="PROSITE" id="PS51214">
    <property type="entry name" value="IBB"/>
    <property type="match status" value="1"/>
</dbReference>
<dbReference type="GO" id="GO:0006606">
    <property type="term" value="P:protein import into nucleus"/>
    <property type="evidence" value="ECO:0007669"/>
    <property type="project" value="InterPro"/>
</dbReference>
<dbReference type="Gene3D" id="1.25.10.10">
    <property type="entry name" value="Leucine-rich Repeat Variant"/>
    <property type="match status" value="1"/>
</dbReference>
<evidence type="ECO:0000256" key="7">
    <source>
        <dbReference type="SAM" id="MobiDB-lite"/>
    </source>
</evidence>
<feature type="repeat" description="ARM" evidence="6">
    <location>
        <begin position="294"/>
        <end position="326"/>
    </location>
</feature>
<keyword evidence="9" id="KW-1185">Reference proteome</keyword>
<dbReference type="KEGG" id="vra:106756997"/>
<feature type="repeat" description="ARM" evidence="6">
    <location>
        <begin position="168"/>
        <end position="210"/>
    </location>
</feature>
<dbReference type="SUPFAM" id="SSF48371">
    <property type="entry name" value="ARM repeat"/>
    <property type="match status" value="1"/>
</dbReference>
<evidence type="ECO:0000259" key="8">
    <source>
        <dbReference type="PROSITE" id="PS51214"/>
    </source>
</evidence>
<evidence type="ECO:0000256" key="3">
    <source>
        <dbReference type="ARBA" id="ARBA00022737"/>
    </source>
</evidence>
<dbReference type="InterPro" id="IPR024931">
    <property type="entry name" value="Importin_alpha"/>
</dbReference>
<evidence type="ECO:0000256" key="2">
    <source>
        <dbReference type="ARBA" id="ARBA00022448"/>
    </source>
</evidence>
<evidence type="ECO:0000256" key="5">
    <source>
        <dbReference type="PIRNR" id="PIRNR005673"/>
    </source>
</evidence>
<dbReference type="GO" id="GO:0061608">
    <property type="term" value="F:nuclear import signal receptor activity"/>
    <property type="evidence" value="ECO:0007669"/>
    <property type="project" value="InterPro"/>
</dbReference>
<dbReference type="PROSITE" id="PS50176">
    <property type="entry name" value="ARM_REPEAT"/>
    <property type="match status" value="2"/>
</dbReference>
<dbReference type="STRING" id="3916.A0A3Q0EX91"/>
<evidence type="ECO:0000256" key="4">
    <source>
        <dbReference type="ARBA" id="ARBA00022927"/>
    </source>
</evidence>
<gene>
    <name evidence="10" type="primary">LOC106756997</name>
</gene>
<dbReference type="Pfam" id="PF01749">
    <property type="entry name" value="IBB"/>
    <property type="match status" value="1"/>
</dbReference>
<accession>A0A3Q0EX91</accession>
<feature type="region of interest" description="Disordered" evidence="7">
    <location>
        <begin position="1"/>
        <end position="53"/>
    </location>
</feature>
<reference evidence="9" key="1">
    <citation type="journal article" date="2014" name="Nat. Commun.">
        <title>Genome sequence of mungbean and insights into evolution within Vigna species.</title>
        <authorList>
            <person name="Kang Y.J."/>
            <person name="Kim S.K."/>
            <person name="Kim M.Y."/>
            <person name="Lestari P."/>
            <person name="Kim K.H."/>
            <person name="Ha B.K."/>
            <person name="Jun T.H."/>
            <person name="Hwang W.J."/>
            <person name="Lee T."/>
            <person name="Lee J."/>
            <person name="Shim S."/>
            <person name="Yoon M.Y."/>
            <person name="Jang Y.E."/>
            <person name="Han K.S."/>
            <person name="Taeprayoon P."/>
            <person name="Yoon N."/>
            <person name="Somta P."/>
            <person name="Tanya P."/>
            <person name="Kim K.S."/>
            <person name="Gwag J.G."/>
            <person name="Moon J.K."/>
            <person name="Lee Y.H."/>
            <person name="Park B.S."/>
            <person name="Bombarely A."/>
            <person name="Doyle J.J."/>
            <person name="Jackson S.A."/>
            <person name="Schafleitner R."/>
            <person name="Srinives P."/>
            <person name="Varshney R.K."/>
            <person name="Lee S.H."/>
        </authorList>
    </citation>
    <scope>NUCLEOTIDE SEQUENCE [LARGE SCALE GENOMIC DNA]</scope>
    <source>
        <strain evidence="9">cv. VC1973A</strain>
    </source>
</reference>
<evidence type="ECO:0000256" key="6">
    <source>
        <dbReference type="PROSITE-ProRule" id="PRU00259"/>
    </source>
</evidence>
<dbReference type="GO" id="GO:0005737">
    <property type="term" value="C:cytoplasm"/>
    <property type="evidence" value="ECO:0007669"/>
    <property type="project" value="InterPro"/>
</dbReference>
<dbReference type="SMART" id="SM00185">
    <property type="entry name" value="ARM"/>
    <property type="match status" value="8"/>
</dbReference>
<keyword evidence="3" id="KW-0677">Repeat</keyword>
<dbReference type="PANTHER" id="PTHR23316">
    <property type="entry name" value="IMPORTIN ALPHA"/>
    <property type="match status" value="1"/>
</dbReference>
<reference evidence="10" key="2">
    <citation type="submission" date="2025-08" db="UniProtKB">
        <authorList>
            <consortium name="RefSeq"/>
        </authorList>
    </citation>
    <scope>IDENTIFICATION</scope>
    <source>
        <tissue evidence="10">Leaf</tissue>
    </source>
</reference>
<dbReference type="Proteomes" id="UP000087766">
    <property type="component" value="Chromosome 3"/>
</dbReference>
<dbReference type="Pfam" id="PF00514">
    <property type="entry name" value="Arm"/>
    <property type="match status" value="6"/>
</dbReference>
<dbReference type="InterPro" id="IPR000225">
    <property type="entry name" value="Armadillo"/>
</dbReference>
<organism evidence="9 10">
    <name type="scientific">Vigna radiata var. radiata</name>
    <name type="common">Mung bean</name>
    <name type="synonym">Phaseolus aureus</name>
    <dbReference type="NCBI Taxonomy" id="3916"/>
    <lineage>
        <taxon>Eukaryota</taxon>
        <taxon>Viridiplantae</taxon>
        <taxon>Streptophyta</taxon>
        <taxon>Embryophyta</taxon>
        <taxon>Tracheophyta</taxon>
        <taxon>Spermatophyta</taxon>
        <taxon>Magnoliopsida</taxon>
        <taxon>eudicotyledons</taxon>
        <taxon>Gunneridae</taxon>
        <taxon>Pentapetalae</taxon>
        <taxon>rosids</taxon>
        <taxon>fabids</taxon>
        <taxon>Fabales</taxon>
        <taxon>Fabaceae</taxon>
        <taxon>Papilionoideae</taxon>
        <taxon>50 kb inversion clade</taxon>
        <taxon>NPAAA clade</taxon>
        <taxon>indigoferoid/millettioid clade</taxon>
        <taxon>Phaseoleae</taxon>
        <taxon>Vigna</taxon>
    </lineage>
</organism>
<feature type="domain" description="IBB" evidence="8">
    <location>
        <begin position="16"/>
        <end position="79"/>
    </location>
</feature>
<name>A0A3Q0EX91_VIGRR</name>
<dbReference type="RefSeq" id="XP_022634752.1">
    <property type="nucleotide sequence ID" value="XM_022779031.1"/>
</dbReference>
<keyword evidence="2 5" id="KW-0813">Transport</keyword>
<protein>
    <recommendedName>
        <fullName evidence="5">Importin subunit alpha</fullName>
    </recommendedName>
</protein>